<comment type="caution">
    <text evidence="4">The sequence shown here is derived from an EMBL/GenBank/DDBJ whole genome shotgun (WGS) entry which is preliminary data.</text>
</comment>
<dbReference type="InterPro" id="IPR001910">
    <property type="entry name" value="Inosine/uridine_hydrolase_dom"/>
</dbReference>
<gene>
    <name evidence="4" type="ORF">HUU93_10015</name>
</gene>
<reference evidence="4 5" key="2">
    <citation type="submission" date="2020-07" db="EMBL/GenBank/DDBJ databases">
        <title>Bacterial metabolism rescues the inhibition of intestinal drug absorption by food and drug additives.</title>
        <authorList>
            <person name="Zou L."/>
            <person name="Spanogiannopoulos P."/>
            <person name="Chien H.-C."/>
            <person name="Pieper L.M."/>
            <person name="Cai W."/>
            <person name="Khuri N."/>
            <person name="Pottel J."/>
            <person name="Vora B."/>
            <person name="Ni Z."/>
            <person name="Tsakalozou E."/>
            <person name="Zhang W."/>
            <person name="Shoichet B.K."/>
            <person name="Giacomini K.M."/>
            <person name="Turnbaugh P.J."/>
        </authorList>
    </citation>
    <scope>NUCLEOTIDE SEQUENCE [LARGE SCALE GENOMIC DNA]</scope>
    <source>
        <strain evidence="4 5">F22</strain>
    </source>
</reference>
<dbReference type="EMBL" id="JABWDC010000036">
    <property type="protein sequence ID" value="NUN86927.1"/>
    <property type="molecule type" value="Genomic_DNA"/>
</dbReference>
<evidence type="ECO:0000256" key="1">
    <source>
        <dbReference type="ARBA" id="ARBA00022801"/>
    </source>
</evidence>
<dbReference type="GO" id="GO:0006152">
    <property type="term" value="P:purine nucleoside catabolic process"/>
    <property type="evidence" value="ECO:0007669"/>
    <property type="project" value="TreeGrafter"/>
</dbReference>
<evidence type="ECO:0000313" key="5">
    <source>
        <dbReference type="Proteomes" id="UP000554488"/>
    </source>
</evidence>
<feature type="domain" description="Inosine/uridine-preferring nucleoside hydrolase" evidence="3">
    <location>
        <begin position="4"/>
        <end position="305"/>
    </location>
</feature>
<dbReference type="Pfam" id="PF01156">
    <property type="entry name" value="IU_nuc_hydro"/>
    <property type="match status" value="1"/>
</dbReference>
<dbReference type="CDD" id="cd02650">
    <property type="entry name" value="nuc_hydro_CaPnhB"/>
    <property type="match status" value="1"/>
</dbReference>
<dbReference type="Gene3D" id="3.90.245.10">
    <property type="entry name" value="Ribonucleoside hydrolase-like"/>
    <property type="match status" value="1"/>
</dbReference>
<dbReference type="PANTHER" id="PTHR12304">
    <property type="entry name" value="INOSINE-URIDINE PREFERRING NUCLEOSIDE HYDROLASE"/>
    <property type="match status" value="1"/>
</dbReference>
<organism evidence="4 5">
    <name type="scientific">Coprococcus comes</name>
    <dbReference type="NCBI Taxonomy" id="410072"/>
    <lineage>
        <taxon>Bacteria</taxon>
        <taxon>Bacillati</taxon>
        <taxon>Bacillota</taxon>
        <taxon>Clostridia</taxon>
        <taxon>Lachnospirales</taxon>
        <taxon>Lachnospiraceae</taxon>
        <taxon>Coprococcus</taxon>
    </lineage>
</organism>
<keyword evidence="2" id="KW-0326">Glycosidase</keyword>
<keyword evidence="1 4" id="KW-0378">Hydrolase</keyword>
<dbReference type="GO" id="GO:0005829">
    <property type="term" value="C:cytosol"/>
    <property type="evidence" value="ECO:0007669"/>
    <property type="project" value="TreeGrafter"/>
</dbReference>
<sequence>MRHVIIDADTGVDDSLAILYALRSPNFKVEGITTCYGNSNAFQSAENSIRLIKLSKCGYEVPVVVGANESIDGGFESAPAYIHGDNGIGNVELPESDQKVLNESAVDFILRKAEELDGELEIITTGRMTNLAMAVMKDTKLPKKVKRVVTMGGTLYAKGNVNPYAEANIQGDAHASDIVFRAGFHLTLVGLDVTMKTFITDREITNLCKYCKEDCKDIAEYIKNVLKLYFEFHRVSEGMVEQCVVHDPLAVLIAEDPSLGEYQMIRAGVEYEHEKYKGMITYDVGFLPTLDRGEISVCIAVDSKKAVRRLFSMFQEMEFGRYNN</sequence>
<dbReference type="SUPFAM" id="SSF53590">
    <property type="entry name" value="Nucleoside hydrolase"/>
    <property type="match status" value="1"/>
</dbReference>
<dbReference type="PANTHER" id="PTHR12304:SF4">
    <property type="entry name" value="URIDINE NUCLEOSIDASE"/>
    <property type="match status" value="1"/>
</dbReference>
<dbReference type="InterPro" id="IPR023186">
    <property type="entry name" value="IUNH"/>
</dbReference>
<accession>A0A849XR06</accession>
<reference evidence="4 5" key="1">
    <citation type="submission" date="2020-04" db="EMBL/GenBank/DDBJ databases">
        <authorList>
            <person name="Pieper L."/>
        </authorList>
    </citation>
    <scope>NUCLEOTIDE SEQUENCE [LARGE SCALE GENOMIC DNA]</scope>
    <source>
        <strain evidence="4 5">F22</strain>
    </source>
</reference>
<dbReference type="AlphaFoldDB" id="A0A849XR06"/>
<name>A0A849XR06_9FIRM</name>
<dbReference type="GO" id="GO:0008477">
    <property type="term" value="F:purine nucleosidase activity"/>
    <property type="evidence" value="ECO:0007669"/>
    <property type="project" value="TreeGrafter"/>
</dbReference>
<evidence type="ECO:0000313" key="4">
    <source>
        <dbReference type="EMBL" id="NUN86927.1"/>
    </source>
</evidence>
<protein>
    <submittedName>
        <fullName evidence="4">Nucleoside hydrolase</fullName>
    </submittedName>
</protein>
<evidence type="ECO:0000259" key="3">
    <source>
        <dbReference type="Pfam" id="PF01156"/>
    </source>
</evidence>
<proteinExistence type="predicted"/>
<dbReference type="InterPro" id="IPR036452">
    <property type="entry name" value="Ribo_hydro-like"/>
</dbReference>
<evidence type="ECO:0000256" key="2">
    <source>
        <dbReference type="ARBA" id="ARBA00023295"/>
    </source>
</evidence>
<dbReference type="Proteomes" id="UP000554488">
    <property type="component" value="Unassembled WGS sequence"/>
</dbReference>